<dbReference type="OrthoDB" id="164831at2"/>
<dbReference type="KEGG" id="ngv:CDO52_08750"/>
<dbReference type="AlphaFoldDB" id="A0A223S424"/>
<proteinExistence type="predicted"/>
<keyword evidence="1" id="KW-0472">Membrane</keyword>
<protein>
    <recommendedName>
        <fullName evidence="4">DUF3105 domain-containing protein</fullName>
    </recommendedName>
</protein>
<organism evidence="2 3">
    <name type="scientific">Nocardiopsis gilva YIM 90087</name>
    <dbReference type="NCBI Taxonomy" id="1235441"/>
    <lineage>
        <taxon>Bacteria</taxon>
        <taxon>Bacillati</taxon>
        <taxon>Actinomycetota</taxon>
        <taxon>Actinomycetes</taxon>
        <taxon>Streptosporangiales</taxon>
        <taxon>Nocardiopsidaceae</taxon>
        <taxon>Nocardiopsis</taxon>
    </lineage>
</organism>
<evidence type="ECO:0000313" key="3">
    <source>
        <dbReference type="Proteomes" id="UP000215005"/>
    </source>
</evidence>
<sequence>MRAQRQRQERRRNIAIGVGVVLVGALVLGAAGFGVYNVWNRRNIEGLESFDVGRGHVAASVDYEQNPPAGGEHNPAWQNCDVYTEPIVNEFGVHALEHGAVWITYQPDLDAEQVQKLEARYTPGSYVLISPYEDNLPAPIVASAWGKQIKLDNAEDERLDKFLRTYEQHPGVPEPGAACSGMVGFTAKQFEEQGGFENLDLSGGMDDPTS</sequence>
<name>A0A223S424_9ACTN</name>
<dbReference type="InterPro" id="IPR021454">
    <property type="entry name" value="DUF3105"/>
</dbReference>
<keyword evidence="1" id="KW-1133">Transmembrane helix</keyword>
<evidence type="ECO:0008006" key="4">
    <source>
        <dbReference type="Google" id="ProtNLM"/>
    </source>
</evidence>
<gene>
    <name evidence="2" type="ORF">CDO52_08750</name>
</gene>
<evidence type="ECO:0000313" key="2">
    <source>
        <dbReference type="EMBL" id="ASU82861.1"/>
    </source>
</evidence>
<dbReference type="EMBL" id="CP022753">
    <property type="protein sequence ID" value="ASU82861.1"/>
    <property type="molecule type" value="Genomic_DNA"/>
</dbReference>
<keyword evidence="3" id="KW-1185">Reference proteome</keyword>
<keyword evidence="1" id="KW-0812">Transmembrane</keyword>
<reference evidence="2 3" key="1">
    <citation type="submission" date="2017-08" db="EMBL/GenBank/DDBJ databases">
        <title>The complete genome sequence of Nocardiopsis gilva YIM 90087.</title>
        <authorList>
            <person name="Yin M."/>
            <person name="Tang S."/>
        </authorList>
    </citation>
    <scope>NUCLEOTIDE SEQUENCE [LARGE SCALE GENOMIC DNA]</scope>
    <source>
        <strain evidence="2 3">YIM 90087</strain>
    </source>
</reference>
<dbReference type="Proteomes" id="UP000215005">
    <property type="component" value="Chromosome"/>
</dbReference>
<accession>A0A223S424</accession>
<evidence type="ECO:0000256" key="1">
    <source>
        <dbReference type="SAM" id="Phobius"/>
    </source>
</evidence>
<feature type="transmembrane region" description="Helical" evidence="1">
    <location>
        <begin position="12"/>
        <end position="39"/>
    </location>
</feature>
<dbReference type="Pfam" id="PF11303">
    <property type="entry name" value="DUF3105"/>
    <property type="match status" value="1"/>
</dbReference>